<organism evidence="2 3">
    <name type="scientific">Eubacterium callanderi</name>
    <dbReference type="NCBI Taxonomy" id="53442"/>
    <lineage>
        <taxon>Bacteria</taxon>
        <taxon>Bacillati</taxon>
        <taxon>Bacillota</taxon>
        <taxon>Clostridia</taxon>
        <taxon>Eubacteriales</taxon>
        <taxon>Eubacteriaceae</taxon>
        <taxon>Eubacterium</taxon>
    </lineage>
</organism>
<dbReference type="InterPro" id="IPR000182">
    <property type="entry name" value="GNAT_dom"/>
</dbReference>
<accession>A0A853JUS3</accession>
<feature type="domain" description="N-acetyltransferase" evidence="1">
    <location>
        <begin position="3"/>
        <end position="158"/>
    </location>
</feature>
<evidence type="ECO:0000259" key="1">
    <source>
        <dbReference type="PROSITE" id="PS51186"/>
    </source>
</evidence>
<dbReference type="PANTHER" id="PTHR43415:SF3">
    <property type="entry name" value="GNAT-FAMILY ACETYLTRANSFERASE"/>
    <property type="match status" value="1"/>
</dbReference>
<dbReference type="GO" id="GO:0016747">
    <property type="term" value="F:acyltransferase activity, transferring groups other than amino-acyl groups"/>
    <property type="evidence" value="ECO:0007669"/>
    <property type="project" value="InterPro"/>
</dbReference>
<evidence type="ECO:0000313" key="3">
    <source>
        <dbReference type="Proteomes" id="UP000586254"/>
    </source>
</evidence>
<keyword evidence="2" id="KW-0808">Transferase</keyword>
<dbReference type="PROSITE" id="PS51186">
    <property type="entry name" value="GNAT"/>
    <property type="match status" value="1"/>
</dbReference>
<dbReference type="InterPro" id="IPR016181">
    <property type="entry name" value="Acyl_CoA_acyltransferase"/>
</dbReference>
<dbReference type="PANTHER" id="PTHR43415">
    <property type="entry name" value="SPERMIDINE N(1)-ACETYLTRANSFERASE"/>
    <property type="match status" value="1"/>
</dbReference>
<comment type="caution">
    <text evidence="2">The sequence shown here is derived from an EMBL/GenBank/DDBJ whole genome shotgun (WGS) entry which is preliminary data.</text>
</comment>
<evidence type="ECO:0000313" key="2">
    <source>
        <dbReference type="EMBL" id="NZA40377.1"/>
    </source>
</evidence>
<dbReference type="EMBL" id="JACCKS010000048">
    <property type="protein sequence ID" value="NZA40377.1"/>
    <property type="molecule type" value="Genomic_DNA"/>
</dbReference>
<gene>
    <name evidence="2" type="ORF">H0N91_20160</name>
</gene>
<dbReference type="Proteomes" id="UP000586254">
    <property type="component" value="Unassembled WGS sequence"/>
</dbReference>
<dbReference type="Pfam" id="PF13302">
    <property type="entry name" value="Acetyltransf_3"/>
    <property type="match status" value="1"/>
</dbReference>
<dbReference type="AlphaFoldDB" id="A0A853JUS3"/>
<dbReference type="RefSeq" id="WP_180494360.1">
    <property type="nucleotide sequence ID" value="NZ_JACCKS010000048.1"/>
</dbReference>
<protein>
    <submittedName>
        <fullName evidence="2">GNAT family N-acetyltransferase</fullName>
    </submittedName>
</protein>
<dbReference type="SUPFAM" id="SSF55729">
    <property type="entry name" value="Acyl-CoA N-acyltransferases (Nat)"/>
    <property type="match status" value="1"/>
</dbReference>
<sequence>MKMKLRTLQMKDALYMLEWMHDPEINKNFRFNAEDQTIETVQKFIELAQSDKNNKHFAIANENDEYQGTISLKDIDLDNLKAEYAICLRKCAQGKGTAQFATKAILDFGFNEIGLNRIYLNVLSENIRANRFYQKFGFVFEGETMEDIIIREEKKNLRWYRILKNEYLNNSQMISQDHLHPSDMPPN</sequence>
<name>A0A853JUS3_9FIRM</name>
<proteinExistence type="predicted"/>
<dbReference type="Gene3D" id="3.40.630.30">
    <property type="match status" value="1"/>
</dbReference>
<reference evidence="2 3" key="1">
    <citation type="submission" date="2020-07" db="EMBL/GenBank/DDBJ databases">
        <title>Organ Donor 1.</title>
        <authorList>
            <person name="Marsh A.J."/>
            <person name="Azcarate-Peril M.A."/>
        </authorList>
    </citation>
    <scope>NUCLEOTIDE SEQUENCE [LARGE SCALE GENOMIC DNA]</scope>
    <source>
        <strain evidence="2 3">AMC0717</strain>
    </source>
</reference>